<reference evidence="1 2" key="1">
    <citation type="submission" date="2022-11" db="EMBL/GenBank/DDBJ databases">
        <title>Spartinivicinus poritis sp. nov., isolated from scleractinian coral Porites lutea.</title>
        <authorList>
            <person name="Zhang G."/>
            <person name="Cai L."/>
            <person name="Wei Q."/>
        </authorList>
    </citation>
    <scope>NUCLEOTIDE SEQUENCE [LARGE SCALE GENOMIC DNA]</scope>
    <source>
        <strain evidence="1 2">A2-2</strain>
    </source>
</reference>
<dbReference type="Gene3D" id="3.40.50.720">
    <property type="entry name" value="NAD(P)-binding Rossmann-like Domain"/>
    <property type="match status" value="1"/>
</dbReference>
<dbReference type="SUPFAM" id="SSF51735">
    <property type="entry name" value="NAD(P)-binding Rossmann-fold domains"/>
    <property type="match status" value="1"/>
</dbReference>
<comment type="caution">
    <text evidence="1">The sequence shown here is derived from an EMBL/GenBank/DDBJ whole genome shotgun (WGS) entry which is preliminary data.</text>
</comment>
<organism evidence="1 2">
    <name type="scientific">Spartinivicinus poritis</name>
    <dbReference type="NCBI Taxonomy" id="2994640"/>
    <lineage>
        <taxon>Bacteria</taxon>
        <taxon>Pseudomonadati</taxon>
        <taxon>Pseudomonadota</taxon>
        <taxon>Gammaproteobacteria</taxon>
        <taxon>Oceanospirillales</taxon>
        <taxon>Zooshikellaceae</taxon>
        <taxon>Spartinivicinus</taxon>
    </lineage>
</organism>
<gene>
    <name evidence="1" type="ORF">ORQ98_27845</name>
</gene>
<evidence type="ECO:0000313" key="1">
    <source>
        <dbReference type="EMBL" id="MDE1465783.1"/>
    </source>
</evidence>
<proteinExistence type="predicted"/>
<dbReference type="EMBL" id="JAPMOU010000085">
    <property type="protein sequence ID" value="MDE1465783.1"/>
    <property type="molecule type" value="Genomic_DNA"/>
</dbReference>
<sequence>MSILIIGGNSGIGQRLIQYYCKQSTMVLAVSRSEISFSHPSLSTFKADLAKQPEVVCDWLNSKVNKTNAKPSIVISCIGLLHTPETLPEKCLQAVNQDFFQLNMQVNCFMNILLAQCLAKLYGRRDSFKVIMLSAKVGSIADNQLGGWYSYRISKAALNMLVKTLSIEWHRTHPNGCIVAVHPGTTDTELSKPFQANLAANQLYSPQLTAQRIANIAEQLTVEKSGQLLFWDGSVLPY</sequence>
<dbReference type="RefSeq" id="WP_274692087.1">
    <property type="nucleotide sequence ID" value="NZ_JAPMOU010000085.1"/>
</dbReference>
<name>A0ABT5UHA7_9GAMM</name>
<protein>
    <submittedName>
        <fullName evidence="1">SDR family NAD(P)-dependent oxidoreductase</fullName>
    </submittedName>
</protein>
<keyword evidence="2" id="KW-1185">Reference proteome</keyword>
<dbReference type="InterPro" id="IPR036291">
    <property type="entry name" value="NAD(P)-bd_dom_sf"/>
</dbReference>
<dbReference type="Proteomes" id="UP001528823">
    <property type="component" value="Unassembled WGS sequence"/>
</dbReference>
<accession>A0ABT5UHA7</accession>
<dbReference type="PANTHER" id="PTHR43544:SF12">
    <property type="entry name" value="NAD(P)-BINDING ROSSMANN-FOLD SUPERFAMILY PROTEIN"/>
    <property type="match status" value="1"/>
</dbReference>
<dbReference type="PRINTS" id="PR00081">
    <property type="entry name" value="GDHRDH"/>
</dbReference>
<dbReference type="Pfam" id="PF00106">
    <property type="entry name" value="adh_short"/>
    <property type="match status" value="1"/>
</dbReference>
<evidence type="ECO:0000313" key="2">
    <source>
        <dbReference type="Proteomes" id="UP001528823"/>
    </source>
</evidence>
<dbReference type="InterPro" id="IPR051468">
    <property type="entry name" value="Fungal_SecMetab_SDRs"/>
</dbReference>
<dbReference type="InterPro" id="IPR002347">
    <property type="entry name" value="SDR_fam"/>
</dbReference>
<dbReference type="PANTHER" id="PTHR43544">
    <property type="entry name" value="SHORT-CHAIN DEHYDROGENASE/REDUCTASE"/>
    <property type="match status" value="1"/>
</dbReference>